<feature type="transmembrane region" description="Helical" evidence="1">
    <location>
        <begin position="298"/>
        <end position="317"/>
    </location>
</feature>
<feature type="transmembrane region" description="Helical" evidence="1">
    <location>
        <begin position="268"/>
        <end position="291"/>
    </location>
</feature>
<dbReference type="RefSeq" id="WP_100278040.1">
    <property type="nucleotide sequence ID" value="NZ_CP018799.1"/>
</dbReference>
<feature type="transmembrane region" description="Helical" evidence="1">
    <location>
        <begin position="351"/>
        <end position="370"/>
    </location>
</feature>
<feature type="transmembrane region" description="Helical" evidence="1">
    <location>
        <begin position="12"/>
        <end position="32"/>
    </location>
</feature>
<dbReference type="AlphaFoldDB" id="A0A2K8L1Z8"/>
<keyword evidence="1" id="KW-0812">Transmembrane</keyword>
<keyword evidence="1" id="KW-0472">Membrane</keyword>
<dbReference type="Proteomes" id="UP000231701">
    <property type="component" value="Chromosome"/>
</dbReference>
<evidence type="ECO:0000313" key="2">
    <source>
        <dbReference type="EMBL" id="ATX80249.1"/>
    </source>
</evidence>
<reference evidence="2 3" key="1">
    <citation type="submission" date="2016-12" db="EMBL/GenBank/DDBJ databases">
        <title>Isolation and genomic insights into novel planktonic Zetaproteobacteria from stratified waters of the Chesapeake Bay.</title>
        <authorList>
            <person name="McAllister S.M."/>
            <person name="Kato S."/>
            <person name="Chan C.S."/>
            <person name="Chiu B.K."/>
            <person name="Field E.K."/>
        </authorList>
    </citation>
    <scope>NUCLEOTIDE SEQUENCE [LARGE SCALE GENOMIC DNA]</scope>
    <source>
        <strain evidence="2 3">CP-5</strain>
    </source>
</reference>
<evidence type="ECO:0008006" key="4">
    <source>
        <dbReference type="Google" id="ProtNLM"/>
    </source>
</evidence>
<dbReference type="KEGG" id="maes:Ga0123461_1836"/>
<feature type="transmembrane region" description="Helical" evidence="1">
    <location>
        <begin position="119"/>
        <end position="152"/>
    </location>
</feature>
<sequence>MSAYLMHQRNRDNVVIVVMTVIALSALTAWLLSHGFMFDGASHRWAKVLGVLGAEEIRLENLSMLYPHLPLYALVPFYYLPGTSFGAAPYFVSVLFACGLIGVFLYHMRHLEVVAYKRLLIVFLLVSHPAFLWGATNGSQLAMSMLMFYLLYHACQNMIAEHDVHAYISLSIILAVFFFVDGSAVFLFVALLPMLAVIAPRRLLMASPISIYLILSVPFFFSVLAWAWLNWVFESEFFHFIQDPDSMFLGGYMEMFKYPWLVDFGGSFFEALIAAAGYTLVAYPIIIYFLFSTWDEGLRFRASFVLFVHPLLAIALATDQYYLSHPMEILVLINASILAEITFLDMARKRVYWSVISFLVVSLVGGWWIFMESADPNMNRWVNAFSSERVMVADEDGSLRLGRWLDENRRVTLLDERSGYKAMVARGDAEGLLLSFTSKFKIALHHEYPDIEQIVVPDPDSAVGKRDKISMRYPLLYREGMKGYKLVYNDNIWRVFRKI</sequence>
<dbReference type="EMBL" id="CP018799">
    <property type="protein sequence ID" value="ATX80249.1"/>
    <property type="molecule type" value="Genomic_DNA"/>
</dbReference>
<gene>
    <name evidence="2" type="ORF">Ga0123461_1836</name>
</gene>
<name>A0A2K8L1Z8_MARES</name>
<evidence type="ECO:0000313" key="3">
    <source>
        <dbReference type="Proteomes" id="UP000231701"/>
    </source>
</evidence>
<dbReference type="OrthoDB" id="5287974at2"/>
<organism evidence="2 3">
    <name type="scientific">Mariprofundus aestuarium</name>
    <dbReference type="NCBI Taxonomy" id="1921086"/>
    <lineage>
        <taxon>Bacteria</taxon>
        <taxon>Pseudomonadati</taxon>
        <taxon>Pseudomonadota</taxon>
        <taxon>Candidatius Mariprofundia</taxon>
        <taxon>Mariprofundales</taxon>
        <taxon>Mariprofundaceae</taxon>
        <taxon>Mariprofundus</taxon>
    </lineage>
</organism>
<feature type="transmembrane region" description="Helical" evidence="1">
    <location>
        <begin position="87"/>
        <end position="107"/>
    </location>
</feature>
<proteinExistence type="predicted"/>
<feature type="transmembrane region" description="Helical" evidence="1">
    <location>
        <begin position="164"/>
        <end position="197"/>
    </location>
</feature>
<protein>
    <recommendedName>
        <fullName evidence="4">Dolichyl-phosphate-mannose-protein mannosyltransferase</fullName>
    </recommendedName>
</protein>
<keyword evidence="3" id="KW-1185">Reference proteome</keyword>
<evidence type="ECO:0000256" key="1">
    <source>
        <dbReference type="SAM" id="Phobius"/>
    </source>
</evidence>
<keyword evidence="1" id="KW-1133">Transmembrane helix</keyword>
<feature type="transmembrane region" description="Helical" evidence="1">
    <location>
        <begin position="209"/>
        <end position="229"/>
    </location>
</feature>
<feature type="transmembrane region" description="Helical" evidence="1">
    <location>
        <begin position="323"/>
        <end position="344"/>
    </location>
</feature>
<accession>A0A2K8L1Z8</accession>